<dbReference type="HAMAP" id="MF_00244">
    <property type="entry name" value="NaMN_adenylyltr"/>
    <property type="match status" value="1"/>
</dbReference>
<dbReference type="PANTHER" id="PTHR39321">
    <property type="entry name" value="NICOTINATE-NUCLEOTIDE ADENYLYLTRANSFERASE-RELATED"/>
    <property type="match status" value="1"/>
</dbReference>
<organism evidence="13 14">
    <name type="scientific">Ottowia cancrivicina</name>
    <dbReference type="NCBI Taxonomy" id="3040346"/>
    <lineage>
        <taxon>Bacteria</taxon>
        <taxon>Pseudomonadati</taxon>
        <taxon>Pseudomonadota</taxon>
        <taxon>Betaproteobacteria</taxon>
        <taxon>Burkholderiales</taxon>
        <taxon>Comamonadaceae</taxon>
        <taxon>Ottowia</taxon>
    </lineage>
</organism>
<evidence type="ECO:0000256" key="7">
    <source>
        <dbReference type="ARBA" id="ARBA00022741"/>
    </source>
</evidence>
<dbReference type="InterPro" id="IPR014729">
    <property type="entry name" value="Rossmann-like_a/b/a_fold"/>
</dbReference>
<evidence type="ECO:0000256" key="3">
    <source>
        <dbReference type="ARBA" id="ARBA00009014"/>
    </source>
</evidence>
<dbReference type="Pfam" id="PF01467">
    <property type="entry name" value="CTP_transf_like"/>
    <property type="match status" value="1"/>
</dbReference>
<dbReference type="SUPFAM" id="SSF52374">
    <property type="entry name" value="Nucleotidylyl transferase"/>
    <property type="match status" value="1"/>
</dbReference>
<name>A0AAW6RLN9_9BURK</name>
<evidence type="ECO:0000256" key="9">
    <source>
        <dbReference type="ARBA" id="ARBA00023027"/>
    </source>
</evidence>
<comment type="pathway">
    <text evidence="2 11">Cofactor biosynthesis; NAD(+) biosynthesis; deamido-NAD(+) from nicotinate D-ribonucleotide: step 1/1.</text>
</comment>
<comment type="similarity">
    <text evidence="3 11">Belongs to the NadD family.</text>
</comment>
<gene>
    <name evidence="11 13" type="primary">nadD</name>
    <name evidence="13" type="ORF">QB898_08375</name>
</gene>
<dbReference type="Proteomes" id="UP001237156">
    <property type="component" value="Unassembled WGS sequence"/>
</dbReference>
<dbReference type="AlphaFoldDB" id="A0AAW6RLN9"/>
<dbReference type="CDD" id="cd02165">
    <property type="entry name" value="NMNAT"/>
    <property type="match status" value="1"/>
</dbReference>
<dbReference type="InterPro" id="IPR004821">
    <property type="entry name" value="Cyt_trans-like"/>
</dbReference>
<evidence type="ECO:0000256" key="8">
    <source>
        <dbReference type="ARBA" id="ARBA00022840"/>
    </source>
</evidence>
<reference evidence="13 14" key="1">
    <citation type="submission" date="2023-04" db="EMBL/GenBank/DDBJ databases">
        <title>Ottowia paracancer sp. nov., isolated from human stomach.</title>
        <authorList>
            <person name="Song Y."/>
        </authorList>
    </citation>
    <scope>NUCLEOTIDE SEQUENCE [LARGE SCALE GENOMIC DNA]</scope>
    <source>
        <strain evidence="13 14">10c7w1</strain>
    </source>
</reference>
<evidence type="ECO:0000256" key="4">
    <source>
        <dbReference type="ARBA" id="ARBA00022642"/>
    </source>
</evidence>
<evidence type="ECO:0000256" key="2">
    <source>
        <dbReference type="ARBA" id="ARBA00005019"/>
    </source>
</evidence>
<dbReference type="InterPro" id="IPR005248">
    <property type="entry name" value="NadD/NMNAT"/>
</dbReference>
<keyword evidence="5 11" id="KW-0808">Transferase</keyword>
<evidence type="ECO:0000256" key="10">
    <source>
        <dbReference type="ARBA" id="ARBA00048721"/>
    </source>
</evidence>
<dbReference type="EC" id="2.7.7.18" evidence="11"/>
<dbReference type="RefSeq" id="WP_279524564.1">
    <property type="nucleotide sequence ID" value="NZ_JARVII010000015.1"/>
</dbReference>
<keyword evidence="6 11" id="KW-0548">Nucleotidyltransferase</keyword>
<comment type="caution">
    <text evidence="13">The sequence shown here is derived from an EMBL/GenBank/DDBJ whole genome shotgun (WGS) entry which is preliminary data.</text>
</comment>
<keyword evidence="7 11" id="KW-0547">Nucleotide-binding</keyword>
<protein>
    <recommendedName>
        <fullName evidence="11">Probable nicotinate-nucleotide adenylyltransferase</fullName>
        <ecNumber evidence="11">2.7.7.18</ecNumber>
    </recommendedName>
    <alternativeName>
        <fullName evidence="11">Deamido-NAD(+) diphosphorylase</fullName>
    </alternativeName>
    <alternativeName>
        <fullName evidence="11">Deamido-NAD(+) pyrophosphorylase</fullName>
    </alternativeName>
    <alternativeName>
        <fullName evidence="11">Nicotinate mononucleotide adenylyltransferase</fullName>
        <shortName evidence="11">NaMN adenylyltransferase</shortName>
    </alternativeName>
</protein>
<dbReference type="EMBL" id="JARVII010000015">
    <property type="protein sequence ID" value="MDG9699722.1"/>
    <property type="molecule type" value="Genomic_DNA"/>
</dbReference>
<evidence type="ECO:0000259" key="12">
    <source>
        <dbReference type="Pfam" id="PF01467"/>
    </source>
</evidence>
<dbReference type="Gene3D" id="3.40.50.620">
    <property type="entry name" value="HUPs"/>
    <property type="match status" value="1"/>
</dbReference>
<keyword evidence="14" id="KW-1185">Reference proteome</keyword>
<evidence type="ECO:0000256" key="5">
    <source>
        <dbReference type="ARBA" id="ARBA00022679"/>
    </source>
</evidence>
<evidence type="ECO:0000313" key="14">
    <source>
        <dbReference type="Proteomes" id="UP001237156"/>
    </source>
</evidence>
<evidence type="ECO:0000256" key="6">
    <source>
        <dbReference type="ARBA" id="ARBA00022695"/>
    </source>
</evidence>
<accession>A0AAW6RLN9</accession>
<dbReference type="GO" id="GO:0009435">
    <property type="term" value="P:NAD+ biosynthetic process"/>
    <property type="evidence" value="ECO:0007669"/>
    <property type="project" value="UniProtKB-UniRule"/>
</dbReference>
<keyword evidence="4 11" id="KW-0662">Pyridine nucleotide biosynthesis</keyword>
<comment type="catalytic activity">
    <reaction evidence="10 11">
        <text>nicotinate beta-D-ribonucleotide + ATP + H(+) = deamido-NAD(+) + diphosphate</text>
        <dbReference type="Rhea" id="RHEA:22860"/>
        <dbReference type="ChEBI" id="CHEBI:15378"/>
        <dbReference type="ChEBI" id="CHEBI:30616"/>
        <dbReference type="ChEBI" id="CHEBI:33019"/>
        <dbReference type="ChEBI" id="CHEBI:57502"/>
        <dbReference type="ChEBI" id="CHEBI:58437"/>
        <dbReference type="EC" id="2.7.7.18"/>
    </reaction>
</comment>
<evidence type="ECO:0000313" key="13">
    <source>
        <dbReference type="EMBL" id="MDG9699722.1"/>
    </source>
</evidence>
<dbReference type="GO" id="GO:0005524">
    <property type="term" value="F:ATP binding"/>
    <property type="evidence" value="ECO:0007669"/>
    <property type="project" value="UniProtKB-KW"/>
</dbReference>
<dbReference type="GO" id="GO:0004515">
    <property type="term" value="F:nicotinate-nucleotide adenylyltransferase activity"/>
    <property type="evidence" value="ECO:0007669"/>
    <property type="project" value="UniProtKB-UniRule"/>
</dbReference>
<dbReference type="NCBIfam" id="TIGR00125">
    <property type="entry name" value="cyt_tran_rel"/>
    <property type="match status" value="1"/>
</dbReference>
<evidence type="ECO:0000256" key="1">
    <source>
        <dbReference type="ARBA" id="ARBA00002324"/>
    </source>
</evidence>
<keyword evidence="9 11" id="KW-0520">NAD</keyword>
<dbReference type="NCBIfam" id="TIGR00482">
    <property type="entry name" value="nicotinate (nicotinamide) nucleotide adenylyltransferase"/>
    <property type="match status" value="1"/>
</dbReference>
<feature type="domain" description="Cytidyltransferase-like" evidence="12">
    <location>
        <begin position="16"/>
        <end position="189"/>
    </location>
</feature>
<evidence type="ECO:0000256" key="11">
    <source>
        <dbReference type="HAMAP-Rule" id="MF_00244"/>
    </source>
</evidence>
<sequence length="221" mass="23607">MPGNAPRPPGPPRIGLFGGAFDPPHYAHMALARAAVRQLGLSRLHVTPTGQAWHKSRPLTPAAQRLAMCRLAFAHEPRCVVDGRETRRDGPSYTIDTLAALQAEYPGAALYLQIGADQAAAFHTWKDAARILEMAALSIAIRAGQDGQGHAPFDPLCPLPGLPPALQAAARIHVLRLPAMPHSSTQARQLAAQGLPLQGCVPPSVARYIARHHLYTHPASS</sequence>
<keyword evidence="8 11" id="KW-0067">ATP-binding</keyword>
<proteinExistence type="inferred from homology"/>
<dbReference type="PANTHER" id="PTHR39321:SF3">
    <property type="entry name" value="PHOSPHOPANTETHEINE ADENYLYLTRANSFERASE"/>
    <property type="match status" value="1"/>
</dbReference>
<comment type="function">
    <text evidence="1 11">Catalyzes the reversible adenylation of nicotinate mononucleotide (NaMN) to nicotinic acid adenine dinucleotide (NaAD).</text>
</comment>